<feature type="chain" id="PRO_5010437631" evidence="3">
    <location>
        <begin position="26"/>
        <end position="468"/>
    </location>
</feature>
<dbReference type="InterPro" id="IPR011706">
    <property type="entry name" value="Cu-oxidase_C"/>
</dbReference>
<feature type="domain" description="Plastocyanin-like" evidence="5">
    <location>
        <begin position="362"/>
        <end position="467"/>
    </location>
</feature>
<dbReference type="Proteomes" id="UP000325785">
    <property type="component" value="Chromosome"/>
</dbReference>
<evidence type="ECO:0000256" key="2">
    <source>
        <dbReference type="ARBA" id="ARBA00023002"/>
    </source>
</evidence>
<dbReference type="Gene3D" id="2.60.40.420">
    <property type="entry name" value="Cupredoxins - blue copper proteins"/>
    <property type="match status" value="3"/>
</dbReference>
<protein>
    <submittedName>
        <fullName evidence="8">Copper efflux oxidase</fullName>
    </submittedName>
</protein>
<dbReference type="GO" id="GO:0030288">
    <property type="term" value="C:outer membrane-bounded periplasmic space"/>
    <property type="evidence" value="ECO:0007669"/>
    <property type="project" value="TreeGrafter"/>
</dbReference>
<feature type="domain" description="Plastocyanin-like" evidence="4">
    <location>
        <begin position="190"/>
        <end position="273"/>
    </location>
</feature>
<dbReference type="EMBL" id="LAXI01000001">
    <property type="protein sequence ID" value="KRS19672.1"/>
    <property type="molecule type" value="Genomic_DNA"/>
</dbReference>
<gene>
    <name evidence="8" type="primary">cueO</name>
    <name evidence="8" type="ORF">RIdsm_04827</name>
    <name evidence="7" type="ORF">XM52_02205</name>
</gene>
<evidence type="ECO:0000256" key="1">
    <source>
        <dbReference type="ARBA" id="ARBA00022723"/>
    </source>
</evidence>
<dbReference type="PROSITE" id="PS00079">
    <property type="entry name" value="MULTICOPPER_OXIDASE1"/>
    <property type="match status" value="1"/>
</dbReference>
<keyword evidence="1" id="KW-0479">Metal-binding</keyword>
<dbReference type="SUPFAM" id="SSF49503">
    <property type="entry name" value="Cupredoxins"/>
    <property type="match status" value="3"/>
</dbReference>
<dbReference type="Pfam" id="PF07732">
    <property type="entry name" value="Cu-oxidase_3"/>
    <property type="match status" value="1"/>
</dbReference>
<dbReference type="PANTHER" id="PTHR11709">
    <property type="entry name" value="MULTI-COPPER OXIDASE"/>
    <property type="match status" value="1"/>
</dbReference>
<feature type="domain" description="Plastocyanin-like" evidence="6">
    <location>
        <begin position="43"/>
        <end position="149"/>
    </location>
</feature>
<dbReference type="Pfam" id="PF07731">
    <property type="entry name" value="Cu-oxidase_2"/>
    <property type="match status" value="1"/>
</dbReference>
<dbReference type="InterPro" id="IPR045087">
    <property type="entry name" value="Cu-oxidase_fam"/>
</dbReference>
<sequence length="468" mass="51125">MYRRTLLKGALAAGFLPALPRLATANPLTLTAAPGEAPLVVPDGPATKAWLYNATAPGPVLRARQGDTLNITVQNDLPEPTTVHWHGLRVPVAQDGMPFLSQDPIAPGASFDYELPLHDAGTFWYHPHVNSSEQVGRGLHGLLIVEDPPEIAARLQADREIAWAIDDWRLDQQAQIAPFGNRHDQSHGGRTGNVLTVNGTYLTRTPVRSGERIRLRICNVSNAQNFHLNFAPFDPWLIALDGHPVTPQKLGDTGVWLGAGQRADLILDIDVPPGTPARVIDDAYGPDRAFEVMTWQVSEDPPLRDTPLGPPEALPPNPVADPDLANAETHKLTFDGGAMGGMAEAMMEGRMLSIKELVEAGRFWSINGSVPTRLHETEPLLKLAKGKTHRITLENRTRWPHPIHLHGHSFRFTDPRAGNIATFRDTALLMPGETTEIALVADNPGKWMLHCHILEHQASGMMGVVEVA</sequence>
<dbReference type="STRING" id="540747.SAMN04488031_102675"/>
<feature type="signal peptide" evidence="3">
    <location>
        <begin position="1"/>
        <end position="25"/>
    </location>
</feature>
<dbReference type="Pfam" id="PF00394">
    <property type="entry name" value="Cu-oxidase"/>
    <property type="match status" value="1"/>
</dbReference>
<dbReference type="InterPro" id="IPR011707">
    <property type="entry name" value="Cu-oxidase-like_N"/>
</dbReference>
<dbReference type="PATRIC" id="fig|540747.5.peg.446"/>
<keyword evidence="3" id="KW-0732">Signal</keyword>
<keyword evidence="2" id="KW-0560">Oxidoreductase</keyword>
<keyword evidence="9" id="KW-1185">Reference proteome</keyword>
<evidence type="ECO:0000313" key="9">
    <source>
        <dbReference type="Proteomes" id="UP000051401"/>
    </source>
</evidence>
<dbReference type="InterPro" id="IPR001117">
    <property type="entry name" value="Cu-oxidase_2nd"/>
</dbReference>
<dbReference type="OrthoDB" id="9757546at2"/>
<dbReference type="RefSeq" id="WP_057812816.1">
    <property type="nucleotide sequence ID" value="NZ_CP031598.1"/>
</dbReference>
<dbReference type="KEGG" id="rid:RIdsm_04827"/>
<reference evidence="7 9" key="1">
    <citation type="submission" date="2015-04" db="EMBL/GenBank/DDBJ databases">
        <title>The draft genome sequence of Roseovarius indicus B108T.</title>
        <authorList>
            <person name="Li G."/>
            <person name="Lai Q."/>
            <person name="Shao Z."/>
            <person name="Yan P."/>
        </authorList>
    </citation>
    <scope>NUCLEOTIDE SEQUENCE [LARGE SCALE GENOMIC DNA]</scope>
    <source>
        <strain evidence="7 9">B108</strain>
    </source>
</reference>
<dbReference type="GO" id="GO:0016491">
    <property type="term" value="F:oxidoreductase activity"/>
    <property type="evidence" value="ECO:0007669"/>
    <property type="project" value="UniProtKB-KW"/>
</dbReference>
<dbReference type="AlphaFoldDB" id="A0A0T5PF83"/>
<evidence type="ECO:0000259" key="5">
    <source>
        <dbReference type="Pfam" id="PF07731"/>
    </source>
</evidence>
<proteinExistence type="predicted"/>
<organism evidence="7 9">
    <name type="scientific">Roseovarius indicus</name>
    <dbReference type="NCBI Taxonomy" id="540747"/>
    <lineage>
        <taxon>Bacteria</taxon>
        <taxon>Pseudomonadati</taxon>
        <taxon>Pseudomonadota</taxon>
        <taxon>Alphaproteobacteria</taxon>
        <taxon>Rhodobacterales</taxon>
        <taxon>Roseobacteraceae</taxon>
        <taxon>Roseovarius</taxon>
    </lineage>
</organism>
<name>A0A0T5PF83_9RHOB</name>
<dbReference type="InterPro" id="IPR002355">
    <property type="entry name" value="Cu_oxidase_Cu_BS"/>
</dbReference>
<evidence type="ECO:0000313" key="7">
    <source>
        <dbReference type="EMBL" id="KRS19672.1"/>
    </source>
</evidence>
<dbReference type="InterPro" id="IPR033138">
    <property type="entry name" value="Cu_oxidase_CS"/>
</dbReference>
<dbReference type="GO" id="GO:0005507">
    <property type="term" value="F:copper ion binding"/>
    <property type="evidence" value="ECO:0007669"/>
    <property type="project" value="InterPro"/>
</dbReference>
<dbReference type="Proteomes" id="UP000051401">
    <property type="component" value="Unassembled WGS sequence"/>
</dbReference>
<evidence type="ECO:0000313" key="10">
    <source>
        <dbReference type="Proteomes" id="UP000325785"/>
    </source>
</evidence>
<dbReference type="CDD" id="cd13861">
    <property type="entry name" value="CuRO_1_CumA_like"/>
    <property type="match status" value="1"/>
</dbReference>
<dbReference type="PANTHER" id="PTHR11709:SF2">
    <property type="entry name" value="MULTICOPPER OXIDASE LPR1"/>
    <property type="match status" value="1"/>
</dbReference>
<evidence type="ECO:0000313" key="8">
    <source>
        <dbReference type="EMBL" id="QEW28985.1"/>
    </source>
</evidence>
<reference evidence="8 10" key="2">
    <citation type="submission" date="2018-08" db="EMBL/GenBank/DDBJ databases">
        <title>Genetic Globetrotter - A new plasmid hitch-hiking vast phylogenetic and geographic distances.</title>
        <authorList>
            <person name="Vollmers J."/>
            <person name="Petersen J."/>
        </authorList>
    </citation>
    <scope>NUCLEOTIDE SEQUENCE [LARGE SCALE GENOMIC DNA]</scope>
    <source>
        <strain evidence="8 10">DSM 26383</strain>
    </source>
</reference>
<accession>A0A0T5PF83</accession>
<evidence type="ECO:0000259" key="6">
    <source>
        <dbReference type="Pfam" id="PF07732"/>
    </source>
</evidence>
<dbReference type="PROSITE" id="PS00080">
    <property type="entry name" value="MULTICOPPER_OXIDASE2"/>
    <property type="match status" value="1"/>
</dbReference>
<evidence type="ECO:0000259" key="4">
    <source>
        <dbReference type="Pfam" id="PF00394"/>
    </source>
</evidence>
<dbReference type="InterPro" id="IPR008972">
    <property type="entry name" value="Cupredoxin"/>
</dbReference>
<evidence type="ECO:0000256" key="3">
    <source>
        <dbReference type="SAM" id="SignalP"/>
    </source>
</evidence>
<dbReference type="EMBL" id="CP031598">
    <property type="protein sequence ID" value="QEW28985.1"/>
    <property type="molecule type" value="Genomic_DNA"/>
</dbReference>